<keyword evidence="2" id="KW-1185">Reference proteome</keyword>
<comment type="caution">
    <text evidence="1">The sequence shown here is derived from an EMBL/GenBank/DDBJ whole genome shotgun (WGS) entry which is preliminary data.</text>
</comment>
<evidence type="ECO:0000313" key="2">
    <source>
        <dbReference type="Proteomes" id="UP000008784"/>
    </source>
</evidence>
<dbReference type="RefSeq" id="XP_011126454.1">
    <property type="nucleotide sequence ID" value="XM_011128152.1"/>
</dbReference>
<evidence type="ECO:0000313" key="1">
    <source>
        <dbReference type="EMBL" id="EGX44845.1"/>
    </source>
</evidence>
<dbReference type="Proteomes" id="UP000008784">
    <property type="component" value="Unassembled WGS sequence"/>
</dbReference>
<proteinExistence type="predicted"/>
<sequence length="97" mass="10945">MIILIQTATKVEAANFEMILVRHEKRDGFNWVGSTKLNLVPASAIIPRCSPFCLEYVRDTIKMRVIENARCLESLGSLPQMNLQSPADPKQIQDWGS</sequence>
<gene>
    <name evidence="1" type="ORF">AOL_s00176g16</name>
</gene>
<organism evidence="1 2">
    <name type="scientific">Arthrobotrys oligospora (strain ATCC 24927 / CBS 115.81 / DSM 1491)</name>
    <name type="common">Nematode-trapping fungus</name>
    <name type="synonym">Didymozoophaga oligospora</name>
    <dbReference type="NCBI Taxonomy" id="756982"/>
    <lineage>
        <taxon>Eukaryota</taxon>
        <taxon>Fungi</taxon>
        <taxon>Dikarya</taxon>
        <taxon>Ascomycota</taxon>
        <taxon>Pezizomycotina</taxon>
        <taxon>Orbiliomycetes</taxon>
        <taxon>Orbiliales</taxon>
        <taxon>Orbiliaceae</taxon>
        <taxon>Orbilia</taxon>
        <taxon>Orbilia oligospora</taxon>
    </lineage>
</organism>
<dbReference type="GeneID" id="22897443"/>
<accession>G1XPP2</accession>
<dbReference type="HOGENOM" id="CLU_2346273_0_0_1"/>
<name>G1XPP2_ARTOA</name>
<dbReference type="InParanoid" id="G1XPP2"/>
<dbReference type="EMBL" id="ADOT01000266">
    <property type="protein sequence ID" value="EGX44845.1"/>
    <property type="molecule type" value="Genomic_DNA"/>
</dbReference>
<reference evidence="1 2" key="1">
    <citation type="journal article" date="2011" name="PLoS Pathog.">
        <title>Genomic and proteomic analyses of the fungus Arthrobotrys oligospora provide insights into nematode-trap formation.</title>
        <authorList>
            <person name="Yang J."/>
            <person name="Wang L."/>
            <person name="Ji X."/>
            <person name="Feng Y."/>
            <person name="Li X."/>
            <person name="Zou C."/>
            <person name="Xu J."/>
            <person name="Ren Y."/>
            <person name="Mi Q."/>
            <person name="Wu J."/>
            <person name="Liu S."/>
            <person name="Liu Y."/>
            <person name="Huang X."/>
            <person name="Wang H."/>
            <person name="Niu X."/>
            <person name="Li J."/>
            <person name="Liang L."/>
            <person name="Luo Y."/>
            <person name="Ji K."/>
            <person name="Zhou W."/>
            <person name="Yu Z."/>
            <person name="Li G."/>
            <person name="Liu Y."/>
            <person name="Li L."/>
            <person name="Qiao M."/>
            <person name="Feng L."/>
            <person name="Zhang K.-Q."/>
        </authorList>
    </citation>
    <scope>NUCLEOTIDE SEQUENCE [LARGE SCALE GENOMIC DNA]</scope>
    <source>
        <strain evidence="2">ATCC 24927 / CBS 115.81 / DSM 1491</strain>
    </source>
</reference>
<protein>
    <submittedName>
        <fullName evidence="1">Uncharacterized protein</fullName>
    </submittedName>
</protein>
<dbReference type="AlphaFoldDB" id="G1XPP2"/>